<proteinExistence type="predicted"/>
<dbReference type="OrthoDB" id="2942231at2"/>
<gene>
    <name evidence="1" type="ORF">E1956_13925</name>
</gene>
<evidence type="ECO:0000313" key="1">
    <source>
        <dbReference type="EMBL" id="QBQ98163.1"/>
    </source>
</evidence>
<dbReference type="RefSeq" id="WP_134749726.1">
    <property type="nucleotide sequence ID" value="NZ_CP038148.1"/>
</dbReference>
<dbReference type="Proteomes" id="UP000295727">
    <property type="component" value="Chromosome 1"/>
</dbReference>
<dbReference type="EMBL" id="CP038148">
    <property type="protein sequence ID" value="QBQ98163.1"/>
    <property type="molecule type" value="Genomic_DNA"/>
</dbReference>
<sequence length="99" mass="10897">MALKMTVNYKTLTLPEAYLRVVRPQIDLSKDAMSFGVWMFPSQDAAADIGNMLDDAAIAHSGVPYDMSGGNAFEQAYCYLKTLPEYEGAIDVLEVEQSP</sequence>
<evidence type="ECO:0000313" key="2">
    <source>
        <dbReference type="Proteomes" id="UP000295727"/>
    </source>
</evidence>
<organism evidence="1 2">
    <name type="scientific">Paraburkholderia pallida</name>
    <dbReference type="NCBI Taxonomy" id="2547399"/>
    <lineage>
        <taxon>Bacteria</taxon>
        <taxon>Pseudomonadati</taxon>
        <taxon>Pseudomonadota</taxon>
        <taxon>Betaproteobacteria</taxon>
        <taxon>Burkholderiales</taxon>
        <taxon>Burkholderiaceae</taxon>
        <taxon>Paraburkholderia</taxon>
    </lineage>
</organism>
<keyword evidence="2" id="KW-1185">Reference proteome</keyword>
<dbReference type="AlphaFoldDB" id="A0A4P7CW09"/>
<dbReference type="KEGG" id="ppai:E1956_13925"/>
<name>A0A4P7CW09_9BURK</name>
<protein>
    <submittedName>
        <fullName evidence="1">Uncharacterized protein</fullName>
    </submittedName>
</protein>
<accession>A0A4P7CW09</accession>
<reference evidence="1 2" key="1">
    <citation type="submission" date="2019-03" db="EMBL/GenBank/DDBJ databases">
        <title>Paraburkholderia sp. 7MH5, isolated from subtropical forest soil.</title>
        <authorList>
            <person name="Gao Z.-H."/>
            <person name="Qiu L.-H."/>
        </authorList>
    </citation>
    <scope>NUCLEOTIDE SEQUENCE [LARGE SCALE GENOMIC DNA]</scope>
    <source>
        <strain evidence="1 2">7MH5</strain>
    </source>
</reference>